<dbReference type="PRINTS" id="PR01036">
    <property type="entry name" value="TCRTETB"/>
</dbReference>
<protein>
    <submittedName>
        <fullName evidence="8">EmrB/QacA subfamily drug resistance transporter</fullName>
    </submittedName>
</protein>
<feature type="transmembrane region" description="Helical" evidence="6">
    <location>
        <begin position="194"/>
        <end position="215"/>
    </location>
</feature>
<sequence length="526" mass="52817">MKPRWLTAVVALSAALMTLDMTVVTIALPDITREFSAGLEDAQWIVNAYVLVFAALLLGVGALSDRMPRHRLFMLGHLIFAASSLLCALSGSSGTLIAGRVCQAVGATLVFGTCMPLIADTHEGDDAARSRAVGAFMAAGAAAAALGPLVGGLLVGGGGWRWIFAVNVPVSLIAVVVMGIVAPNKTTAPRQSTGRDWVSTALVAVGLFGANYALITGPEDGWTHPRVLGAIAVAVVLLAVFAVVQLRAGGDALLDLRLFAVPSFTAAIILSFTGRLVTFGLLTYLIFWLSGIQALSPVGVGLVLLALAMPMVVVAAPSSALEKTGKVNIVTGVAMVVTAVGLLWAALALGPDSTWRAAVGPLLVTGIGAGLAMPHMMGIAVAVVPASRSGAATGAANSAFPLGTAAGVAVFGAILTAHVDALTWAPAPVREAATAGRVDVLRGVLPEPRLREVTEAFMSGLDAILVTGAVVSVVCGVICLVAIRTKDRYVAPEAGTGAGVGTGEGSGSGSDAGSAGATAVAGADGR</sequence>
<evidence type="ECO:0000256" key="2">
    <source>
        <dbReference type="ARBA" id="ARBA00022692"/>
    </source>
</evidence>
<feature type="transmembrane region" description="Helical" evidence="6">
    <location>
        <begin position="43"/>
        <end position="63"/>
    </location>
</feature>
<dbReference type="GO" id="GO:0005886">
    <property type="term" value="C:plasma membrane"/>
    <property type="evidence" value="ECO:0007669"/>
    <property type="project" value="UniProtKB-SubCell"/>
</dbReference>
<dbReference type="PROSITE" id="PS50850">
    <property type="entry name" value="MFS"/>
    <property type="match status" value="1"/>
</dbReference>
<feature type="transmembrane region" description="Helical" evidence="6">
    <location>
        <begin position="399"/>
        <end position="419"/>
    </location>
</feature>
<feature type="transmembrane region" description="Helical" evidence="6">
    <location>
        <begin position="72"/>
        <end position="91"/>
    </location>
</feature>
<feature type="transmembrane region" description="Helical" evidence="6">
    <location>
        <begin position="97"/>
        <end position="119"/>
    </location>
</feature>
<feature type="transmembrane region" description="Helical" evidence="6">
    <location>
        <begin position="294"/>
        <end position="315"/>
    </location>
</feature>
<dbReference type="GeneID" id="60809190"/>
<feature type="transmembrane region" description="Helical" evidence="6">
    <location>
        <begin position="131"/>
        <end position="156"/>
    </location>
</feature>
<feature type="region of interest" description="Disordered" evidence="5">
    <location>
        <begin position="494"/>
        <end position="526"/>
    </location>
</feature>
<comment type="subcellular location">
    <subcellularLocation>
        <location evidence="1">Cell membrane</location>
        <topology evidence="1">Multi-pass membrane protein</topology>
    </subcellularLocation>
</comment>
<evidence type="ECO:0000256" key="5">
    <source>
        <dbReference type="SAM" id="MobiDB-lite"/>
    </source>
</evidence>
<name>A0A8I0CP11_9CORY</name>
<comment type="caution">
    <text evidence="8">The sequence shown here is derived from an EMBL/GenBank/DDBJ whole genome shotgun (WGS) entry which is preliminary data.</text>
</comment>
<gene>
    <name evidence="8" type="ORF">FHU32_001214</name>
</gene>
<dbReference type="RefSeq" id="WP_010270887.1">
    <property type="nucleotide sequence ID" value="NZ_AENJ01000251.1"/>
</dbReference>
<feature type="transmembrane region" description="Helical" evidence="6">
    <location>
        <begin position="227"/>
        <end position="246"/>
    </location>
</feature>
<dbReference type="InterPro" id="IPR011701">
    <property type="entry name" value="MFS"/>
</dbReference>
<dbReference type="CDD" id="cd17321">
    <property type="entry name" value="MFS_MMR_MDR_like"/>
    <property type="match status" value="1"/>
</dbReference>
<dbReference type="InterPro" id="IPR036259">
    <property type="entry name" value="MFS_trans_sf"/>
</dbReference>
<dbReference type="AlphaFoldDB" id="A0A8I0CP11"/>
<keyword evidence="4 6" id="KW-0472">Membrane</keyword>
<dbReference type="SUPFAM" id="SSF103473">
    <property type="entry name" value="MFS general substrate transporter"/>
    <property type="match status" value="1"/>
</dbReference>
<feature type="transmembrane region" description="Helical" evidence="6">
    <location>
        <begin position="463"/>
        <end position="483"/>
    </location>
</feature>
<dbReference type="Gene3D" id="1.20.1250.20">
    <property type="entry name" value="MFS general substrate transporter like domains"/>
    <property type="match status" value="1"/>
</dbReference>
<evidence type="ECO:0000256" key="1">
    <source>
        <dbReference type="ARBA" id="ARBA00004651"/>
    </source>
</evidence>
<accession>A0A8I0CP11</accession>
<dbReference type="PANTHER" id="PTHR42718:SF49">
    <property type="entry name" value="EXPORT PROTEIN"/>
    <property type="match status" value="1"/>
</dbReference>
<dbReference type="Gene3D" id="1.20.1720.10">
    <property type="entry name" value="Multidrug resistance protein D"/>
    <property type="match status" value="1"/>
</dbReference>
<evidence type="ECO:0000256" key="6">
    <source>
        <dbReference type="SAM" id="Phobius"/>
    </source>
</evidence>
<keyword evidence="2 6" id="KW-0812">Transmembrane</keyword>
<evidence type="ECO:0000313" key="9">
    <source>
        <dbReference type="Proteomes" id="UP000612712"/>
    </source>
</evidence>
<feature type="transmembrane region" description="Helical" evidence="6">
    <location>
        <begin position="362"/>
        <end position="387"/>
    </location>
</feature>
<proteinExistence type="predicted"/>
<evidence type="ECO:0000313" key="8">
    <source>
        <dbReference type="EMBL" id="MBB3115995.1"/>
    </source>
</evidence>
<feature type="transmembrane region" description="Helical" evidence="6">
    <location>
        <begin position="162"/>
        <end position="182"/>
    </location>
</feature>
<evidence type="ECO:0000259" key="7">
    <source>
        <dbReference type="PROSITE" id="PS50850"/>
    </source>
</evidence>
<organism evidence="8 9">
    <name type="scientific">Corynebacterium bovis DSM 20582 = CIP 54.80</name>
    <dbReference type="NCBI Taxonomy" id="927655"/>
    <lineage>
        <taxon>Bacteria</taxon>
        <taxon>Bacillati</taxon>
        <taxon>Actinomycetota</taxon>
        <taxon>Actinomycetes</taxon>
        <taxon>Mycobacteriales</taxon>
        <taxon>Corynebacteriaceae</taxon>
        <taxon>Corynebacterium</taxon>
    </lineage>
</organism>
<dbReference type="GO" id="GO:0022857">
    <property type="term" value="F:transmembrane transporter activity"/>
    <property type="evidence" value="ECO:0007669"/>
    <property type="project" value="InterPro"/>
</dbReference>
<evidence type="ECO:0000256" key="4">
    <source>
        <dbReference type="ARBA" id="ARBA00023136"/>
    </source>
</evidence>
<feature type="domain" description="Major facilitator superfamily (MFS) profile" evidence="7">
    <location>
        <begin position="6"/>
        <end position="486"/>
    </location>
</feature>
<dbReference type="PANTHER" id="PTHR42718">
    <property type="entry name" value="MAJOR FACILITATOR SUPERFAMILY MULTIDRUG TRANSPORTER MFSC"/>
    <property type="match status" value="1"/>
</dbReference>
<reference evidence="8" key="1">
    <citation type="submission" date="2020-08" db="EMBL/GenBank/DDBJ databases">
        <title>Sequencing the genomes of 1000 actinobacteria strains.</title>
        <authorList>
            <person name="Klenk H.-P."/>
        </authorList>
    </citation>
    <scope>NUCLEOTIDE SEQUENCE</scope>
    <source>
        <strain evidence="8">DSM 20582</strain>
    </source>
</reference>
<dbReference type="EMBL" id="JACHWT010000004">
    <property type="protein sequence ID" value="MBB3115995.1"/>
    <property type="molecule type" value="Genomic_DNA"/>
</dbReference>
<dbReference type="Proteomes" id="UP000612712">
    <property type="component" value="Unassembled WGS sequence"/>
</dbReference>
<dbReference type="InterPro" id="IPR020846">
    <property type="entry name" value="MFS_dom"/>
</dbReference>
<feature type="transmembrane region" description="Helical" evidence="6">
    <location>
        <begin position="258"/>
        <end position="288"/>
    </location>
</feature>
<feature type="transmembrane region" description="Helical" evidence="6">
    <location>
        <begin position="327"/>
        <end position="350"/>
    </location>
</feature>
<keyword evidence="3 6" id="KW-1133">Transmembrane helix</keyword>
<dbReference type="Pfam" id="PF07690">
    <property type="entry name" value="MFS_1"/>
    <property type="match status" value="1"/>
</dbReference>
<feature type="compositionally biased region" description="Low complexity" evidence="5">
    <location>
        <begin position="511"/>
        <end position="526"/>
    </location>
</feature>
<evidence type="ECO:0000256" key="3">
    <source>
        <dbReference type="ARBA" id="ARBA00022989"/>
    </source>
</evidence>
<feature type="compositionally biased region" description="Gly residues" evidence="5">
    <location>
        <begin position="496"/>
        <end position="510"/>
    </location>
</feature>